<protein>
    <submittedName>
        <fullName evidence="2">Putative chloramphenicol acetyltransferase</fullName>
    </submittedName>
</protein>
<sequence length="226" mass="25880">MSLFKVYCLLKFAQTKLSMIEEIALETYTRKEQFNFFKDFEEPFFGITTTVDLTRAYAYCKANALPIFAYYLHAANTAVNAIPNFRQRIHKGKIIAYERIDVSTTIARPDHTFGFSMIKHEADFNLFKTHFSAEKERVQSTTQLMPHGMTDQVVHYSALPWFNFSAVSHARKFSINDSCPKITFGKIQQDAGQVTLPVSVHAHHALVDGYHVGLLMEAMQKALDRQ</sequence>
<evidence type="ECO:0000313" key="2">
    <source>
        <dbReference type="EMBL" id="EAQ50909.1"/>
    </source>
</evidence>
<comment type="caution">
    <text evidence="2">The sequence shown here is derived from an EMBL/GenBank/DDBJ whole genome shotgun (WGS) entry which is preliminary data.</text>
</comment>
<name>A3XG40_LEEBM</name>
<organism evidence="2 3">
    <name type="scientific">Leeuwenhoekiella blandensis (strain CECT 7118 / CCUG 51940 / KCTC 22103 / MED217)</name>
    <name type="common">Flavobacterium sp. (strain MED217)</name>
    <dbReference type="NCBI Taxonomy" id="398720"/>
    <lineage>
        <taxon>Bacteria</taxon>
        <taxon>Pseudomonadati</taxon>
        <taxon>Bacteroidota</taxon>
        <taxon>Flavobacteriia</taxon>
        <taxon>Flavobacteriales</taxon>
        <taxon>Flavobacteriaceae</taxon>
        <taxon>Leeuwenhoekiella</taxon>
    </lineage>
</organism>
<dbReference type="SMART" id="SM01059">
    <property type="entry name" value="CAT"/>
    <property type="match status" value="1"/>
</dbReference>
<dbReference type="eggNOG" id="COG4845">
    <property type="taxonomic scope" value="Bacteria"/>
</dbReference>
<evidence type="ECO:0000256" key="1">
    <source>
        <dbReference type="PIRSR" id="PIRSR000440-1"/>
    </source>
</evidence>
<dbReference type="Pfam" id="PF00302">
    <property type="entry name" value="CAT"/>
    <property type="match status" value="1"/>
</dbReference>
<reference evidence="2 3" key="1">
    <citation type="journal article" date="2007" name="Nature">
        <title>Light stimulates growth of proteorhodopsin-containing marine Flavobacteria.</title>
        <authorList>
            <person name="Gomez-Consarnau L."/>
            <person name="Gonzalez J.M."/>
            <person name="Coll-Llado M."/>
            <person name="Gourdon P."/>
            <person name="Pascher T."/>
            <person name="Neutze R."/>
            <person name="Pedros-Alio C."/>
            <person name="Pinhassi J."/>
        </authorList>
    </citation>
    <scope>NUCLEOTIDE SEQUENCE [LARGE SCALE GENOMIC DNA]</scope>
    <source>
        <strain evidence="2 3">MED217</strain>
    </source>
</reference>
<dbReference type="PANTHER" id="PTHR38474">
    <property type="entry name" value="SLR0299 PROTEIN"/>
    <property type="match status" value="1"/>
</dbReference>
<dbReference type="HOGENOM" id="CLU_093121_0_0_10"/>
<dbReference type="InterPro" id="IPR001707">
    <property type="entry name" value="Cmp_AcTrfase"/>
</dbReference>
<dbReference type="Proteomes" id="UP000001601">
    <property type="component" value="Unassembled WGS sequence"/>
</dbReference>
<dbReference type="STRING" id="398720.MED217_15240"/>
<dbReference type="EMBL" id="AANC01000001">
    <property type="protein sequence ID" value="EAQ50909.1"/>
    <property type="molecule type" value="Genomic_DNA"/>
</dbReference>
<gene>
    <name evidence="2" type="ORF">MED217_15240</name>
</gene>
<proteinExistence type="predicted"/>
<accession>A3XG40</accession>
<dbReference type="GO" id="GO:0008811">
    <property type="term" value="F:chloramphenicol O-acetyltransferase activity"/>
    <property type="evidence" value="ECO:0007669"/>
    <property type="project" value="InterPro"/>
</dbReference>
<dbReference type="Gene3D" id="3.30.559.10">
    <property type="entry name" value="Chloramphenicol acetyltransferase-like domain"/>
    <property type="match status" value="1"/>
</dbReference>
<dbReference type="SUPFAM" id="SSF52777">
    <property type="entry name" value="CoA-dependent acyltransferases"/>
    <property type="match status" value="1"/>
</dbReference>
<dbReference type="PANTHER" id="PTHR38474:SF1">
    <property type="entry name" value="SLR0299 PROTEIN"/>
    <property type="match status" value="1"/>
</dbReference>
<dbReference type="InterPro" id="IPR023213">
    <property type="entry name" value="CAT-like_dom_sf"/>
</dbReference>
<keyword evidence="2" id="KW-0808">Transferase</keyword>
<feature type="active site" description="Proton acceptor" evidence="1">
    <location>
        <position position="204"/>
    </location>
</feature>
<dbReference type="AlphaFoldDB" id="A3XG40"/>
<keyword evidence="3" id="KW-1185">Reference proteome</keyword>
<evidence type="ECO:0000313" key="3">
    <source>
        <dbReference type="Proteomes" id="UP000001601"/>
    </source>
</evidence>
<dbReference type="PIRSF" id="PIRSF000440">
    <property type="entry name" value="CAT"/>
    <property type="match status" value="1"/>
</dbReference>